<evidence type="ECO:0000256" key="5">
    <source>
        <dbReference type="SAM" id="MobiDB-lite"/>
    </source>
</evidence>
<dbReference type="Pfam" id="PF06058">
    <property type="entry name" value="DCP1"/>
    <property type="match status" value="1"/>
</dbReference>
<dbReference type="GO" id="GO:0003729">
    <property type="term" value="F:mRNA binding"/>
    <property type="evidence" value="ECO:0007669"/>
    <property type="project" value="TreeGrafter"/>
</dbReference>
<comment type="caution">
    <text evidence="6">The sequence shown here is derived from an EMBL/GenBank/DDBJ whole genome shotgun (WGS) entry which is preliminary data.</text>
</comment>
<feature type="compositionally biased region" description="Basic residues" evidence="5">
    <location>
        <begin position="1"/>
        <end position="16"/>
    </location>
</feature>
<dbReference type="PANTHER" id="PTHR16290:SF0">
    <property type="entry name" value="DECAPPING PROTEIN 1, ISOFORM A"/>
    <property type="match status" value="1"/>
</dbReference>
<evidence type="ECO:0000256" key="1">
    <source>
        <dbReference type="ARBA" id="ARBA00004496"/>
    </source>
</evidence>
<accession>A0A9N9UGR6</accession>
<keyword evidence="3" id="KW-0963">Cytoplasm</keyword>
<gene>
    <name evidence="6" type="ORF">CBYS24578_00013770</name>
</gene>
<sequence length="230" mass="25429">MSKATPRRSRHNRHPSNRIPAISDYESDAAQMQPEYDYAPPPPTRTNTELNLAVLQRYLPSIRTILSIAASAVIYTFAPAEQRWDKSGVEGTMFVCAQGPLPDDPAQRPRLCVFVLSRRGLENLVVDLARVSHVEVMDELVIMRVEDDGSSTRRGEQVLGVWVHNDKTETRDVNAAVIQESWKAARVAGRTEDQGPELGPAMQAIGSEGRLTIDDLFRSQAEARAAHGAS</sequence>
<proteinExistence type="inferred from homology"/>
<name>A0A9N9UGR6_9HYPO</name>
<feature type="region of interest" description="Disordered" evidence="5">
    <location>
        <begin position="1"/>
        <end position="42"/>
    </location>
</feature>
<evidence type="ECO:0000256" key="4">
    <source>
        <dbReference type="ARBA" id="ARBA00022664"/>
    </source>
</evidence>
<dbReference type="InterPro" id="IPR011993">
    <property type="entry name" value="PH-like_dom_sf"/>
</dbReference>
<evidence type="ECO:0008006" key="8">
    <source>
        <dbReference type="Google" id="ProtNLM"/>
    </source>
</evidence>
<dbReference type="SUPFAM" id="SSF50729">
    <property type="entry name" value="PH domain-like"/>
    <property type="match status" value="1"/>
</dbReference>
<evidence type="ECO:0000313" key="6">
    <source>
        <dbReference type="EMBL" id="CAG9990459.1"/>
    </source>
</evidence>
<comment type="similarity">
    <text evidence="2">Belongs to the DCP1 family.</text>
</comment>
<dbReference type="PANTHER" id="PTHR16290">
    <property type="entry name" value="TRANSCRIPTION FACTOR SMIF DECAPPING ENZYME DCP1"/>
    <property type="match status" value="1"/>
</dbReference>
<evidence type="ECO:0000313" key="7">
    <source>
        <dbReference type="Proteomes" id="UP000754883"/>
    </source>
</evidence>
<dbReference type="EMBL" id="CABFNO020001473">
    <property type="protein sequence ID" value="CAG9990459.1"/>
    <property type="molecule type" value="Genomic_DNA"/>
</dbReference>
<keyword evidence="4" id="KW-0507">mRNA processing</keyword>
<dbReference type="GO" id="GO:0000290">
    <property type="term" value="P:deadenylation-dependent decapping of nuclear-transcribed mRNA"/>
    <property type="evidence" value="ECO:0007669"/>
    <property type="project" value="InterPro"/>
</dbReference>
<dbReference type="OrthoDB" id="255837at2759"/>
<dbReference type="CDD" id="cd13182">
    <property type="entry name" value="EVH1-like_Dcp1"/>
    <property type="match status" value="1"/>
</dbReference>
<dbReference type="GO" id="GO:0000932">
    <property type="term" value="C:P-body"/>
    <property type="evidence" value="ECO:0007669"/>
    <property type="project" value="TreeGrafter"/>
</dbReference>
<evidence type="ECO:0000256" key="3">
    <source>
        <dbReference type="ARBA" id="ARBA00022490"/>
    </source>
</evidence>
<dbReference type="GO" id="GO:0008047">
    <property type="term" value="F:enzyme activator activity"/>
    <property type="evidence" value="ECO:0007669"/>
    <property type="project" value="InterPro"/>
</dbReference>
<reference evidence="6" key="1">
    <citation type="submission" date="2021-10" db="EMBL/GenBank/DDBJ databases">
        <authorList>
            <person name="Piombo E."/>
        </authorList>
    </citation>
    <scope>NUCLEOTIDE SEQUENCE</scope>
</reference>
<organism evidence="6 7">
    <name type="scientific">Clonostachys byssicola</name>
    <dbReference type="NCBI Taxonomy" id="160290"/>
    <lineage>
        <taxon>Eukaryota</taxon>
        <taxon>Fungi</taxon>
        <taxon>Dikarya</taxon>
        <taxon>Ascomycota</taxon>
        <taxon>Pezizomycotina</taxon>
        <taxon>Sordariomycetes</taxon>
        <taxon>Hypocreomycetidae</taxon>
        <taxon>Hypocreales</taxon>
        <taxon>Bionectriaceae</taxon>
        <taxon>Clonostachys</taxon>
    </lineage>
</organism>
<protein>
    <recommendedName>
        <fullName evidence="8">mRNA-decapping enzyme subunit 1</fullName>
    </recommendedName>
</protein>
<evidence type="ECO:0000256" key="2">
    <source>
        <dbReference type="ARBA" id="ARBA00008778"/>
    </source>
</evidence>
<dbReference type="InterPro" id="IPR010334">
    <property type="entry name" value="Dcp1"/>
</dbReference>
<dbReference type="Gene3D" id="2.30.29.30">
    <property type="entry name" value="Pleckstrin-homology domain (PH domain)/Phosphotyrosine-binding domain (PTB)"/>
    <property type="match status" value="1"/>
</dbReference>
<comment type="subcellular location">
    <subcellularLocation>
        <location evidence="1">Cytoplasm</location>
    </subcellularLocation>
</comment>
<dbReference type="AlphaFoldDB" id="A0A9N9UGR6"/>
<dbReference type="GO" id="GO:0031087">
    <property type="term" value="P:deadenylation-independent decapping of nuclear-transcribed mRNA"/>
    <property type="evidence" value="ECO:0007669"/>
    <property type="project" value="TreeGrafter"/>
</dbReference>
<dbReference type="GO" id="GO:0006397">
    <property type="term" value="P:mRNA processing"/>
    <property type="evidence" value="ECO:0007669"/>
    <property type="project" value="UniProtKB-KW"/>
</dbReference>
<keyword evidence="7" id="KW-1185">Reference proteome</keyword>
<dbReference type="Proteomes" id="UP000754883">
    <property type="component" value="Unassembled WGS sequence"/>
</dbReference>